<accession>Q5VQB4</accession>
<sequence>MEPRSPRPVSISSGRSLLLSALFKRPPCPSPPFPPFAARSHRRNRARAVVSSLRRRRRAPVRRRRRSGLPPVSASPPSASPCRRRPRPHLRFARRPPELRRPRHPEPRRRLPPLRPPFSSSSLSRGEPWTVPFVSPFPPLSRVPLRRAVGRRRRPSGRGCAAPVGRAGEAAFGCLPRLPGGPGRQPPAPAGAADAWDPRRRPPPAACSRSTVDREADAWAPLPVDPVRAPSRPADAINPVFN</sequence>
<reference evidence="3" key="2">
    <citation type="journal article" date="2008" name="Nucleic Acids Res.">
        <title>The rice annotation project database (RAP-DB): 2008 update.</title>
        <authorList>
            <consortium name="The rice annotation project (RAP)"/>
        </authorList>
    </citation>
    <scope>GENOME REANNOTATION</scope>
    <source>
        <strain evidence="3">cv. Nipponbare</strain>
    </source>
</reference>
<proteinExistence type="predicted"/>
<reference evidence="3" key="1">
    <citation type="journal article" date="2005" name="Nature">
        <title>The map-based sequence of the rice genome.</title>
        <authorList>
            <consortium name="International rice genome sequencing project (IRGSP)"/>
            <person name="Matsumoto T."/>
            <person name="Wu J."/>
            <person name="Kanamori H."/>
            <person name="Katayose Y."/>
            <person name="Fujisawa M."/>
            <person name="Namiki N."/>
            <person name="Mizuno H."/>
            <person name="Yamamoto K."/>
            <person name="Antonio B.A."/>
            <person name="Baba T."/>
            <person name="Sakata K."/>
            <person name="Nagamura Y."/>
            <person name="Aoki H."/>
            <person name="Arikawa K."/>
            <person name="Arita K."/>
            <person name="Bito T."/>
            <person name="Chiden Y."/>
            <person name="Fujitsuka N."/>
            <person name="Fukunaka R."/>
            <person name="Hamada M."/>
            <person name="Harada C."/>
            <person name="Hayashi A."/>
            <person name="Hijishita S."/>
            <person name="Honda M."/>
            <person name="Hosokawa S."/>
            <person name="Ichikawa Y."/>
            <person name="Idonuma A."/>
            <person name="Iijima M."/>
            <person name="Ikeda M."/>
            <person name="Ikeno M."/>
            <person name="Ito K."/>
            <person name="Ito S."/>
            <person name="Ito T."/>
            <person name="Ito Y."/>
            <person name="Ito Y."/>
            <person name="Iwabuchi A."/>
            <person name="Kamiya K."/>
            <person name="Karasawa W."/>
            <person name="Kurita K."/>
            <person name="Katagiri S."/>
            <person name="Kikuta A."/>
            <person name="Kobayashi H."/>
            <person name="Kobayashi N."/>
            <person name="Machita K."/>
            <person name="Maehara T."/>
            <person name="Masukawa M."/>
            <person name="Mizubayashi T."/>
            <person name="Mukai Y."/>
            <person name="Nagasaki H."/>
            <person name="Nagata Y."/>
            <person name="Naito S."/>
            <person name="Nakashima M."/>
            <person name="Nakama Y."/>
            <person name="Nakamichi Y."/>
            <person name="Nakamura M."/>
            <person name="Meguro A."/>
            <person name="Negishi M."/>
            <person name="Ohta I."/>
            <person name="Ohta T."/>
            <person name="Okamoto M."/>
            <person name="Ono N."/>
            <person name="Saji S."/>
            <person name="Sakaguchi M."/>
            <person name="Sakai K."/>
            <person name="Shibata M."/>
            <person name="Shimokawa T."/>
            <person name="Song J."/>
            <person name="Takazaki Y."/>
            <person name="Terasawa K."/>
            <person name="Tsugane M."/>
            <person name="Tsuji K."/>
            <person name="Ueda S."/>
            <person name="Waki K."/>
            <person name="Yamagata H."/>
            <person name="Yamamoto M."/>
            <person name="Yamamoto S."/>
            <person name="Yamane H."/>
            <person name="Yoshiki S."/>
            <person name="Yoshihara R."/>
            <person name="Yukawa K."/>
            <person name="Zhong H."/>
            <person name="Yano M."/>
            <person name="Yuan Q."/>
            <person name="Ouyang S."/>
            <person name="Liu J."/>
            <person name="Jones K.M."/>
            <person name="Gansberger K."/>
            <person name="Moffat K."/>
            <person name="Hill J."/>
            <person name="Bera J."/>
            <person name="Fadrosh D."/>
            <person name="Jin S."/>
            <person name="Johri S."/>
            <person name="Kim M."/>
            <person name="Overton L."/>
            <person name="Reardon M."/>
            <person name="Tsitrin T."/>
            <person name="Vuong H."/>
            <person name="Weaver B."/>
            <person name="Ciecko A."/>
            <person name="Tallon L."/>
            <person name="Jackson J."/>
            <person name="Pai G."/>
            <person name="Aken S.V."/>
            <person name="Utterback T."/>
            <person name="Reidmuller S."/>
            <person name="Feldblyum T."/>
            <person name="Hsiao J."/>
            <person name="Zismann V."/>
            <person name="Iobst S."/>
            <person name="de Vazeille A.R."/>
            <person name="Buell C.R."/>
            <person name="Ying K."/>
            <person name="Li Y."/>
            <person name="Lu T."/>
            <person name="Huang Y."/>
            <person name="Zhao Q."/>
            <person name="Feng Q."/>
            <person name="Zhang L."/>
            <person name="Zhu J."/>
            <person name="Weng Q."/>
            <person name="Mu J."/>
            <person name="Lu Y."/>
            <person name="Fan D."/>
            <person name="Liu Y."/>
            <person name="Guan J."/>
            <person name="Zhang Y."/>
            <person name="Yu S."/>
            <person name="Liu X."/>
            <person name="Zhang Y."/>
            <person name="Hong G."/>
            <person name="Han B."/>
            <person name="Choisne N."/>
            <person name="Demange N."/>
            <person name="Orjeda G."/>
            <person name="Samain S."/>
            <person name="Cattolico L."/>
            <person name="Pelletier E."/>
            <person name="Couloux A."/>
            <person name="Segurens B."/>
            <person name="Wincker P."/>
            <person name="D'Hont A."/>
            <person name="Scarpelli C."/>
            <person name="Weissenbach J."/>
            <person name="Salanoubat M."/>
            <person name="Quetier F."/>
            <person name="Yu Y."/>
            <person name="Kim H.R."/>
            <person name="Rambo T."/>
            <person name="Currie J."/>
            <person name="Collura K."/>
            <person name="Luo M."/>
            <person name="Yang T."/>
            <person name="Ammiraju J.S.S."/>
            <person name="Engler F."/>
            <person name="Soderlund C."/>
            <person name="Wing R.A."/>
            <person name="Palmer L.E."/>
            <person name="de la Bastide M."/>
            <person name="Spiegel L."/>
            <person name="Nascimento L."/>
            <person name="Zutavern T."/>
            <person name="O'Shaughnessy A."/>
            <person name="Dike S."/>
            <person name="Dedhia N."/>
            <person name="Preston R."/>
            <person name="Balija V."/>
            <person name="McCombie W.R."/>
            <person name="Chow T."/>
            <person name="Chen H."/>
            <person name="Chung M."/>
            <person name="Chen C."/>
            <person name="Shaw J."/>
            <person name="Wu H."/>
            <person name="Hsiao K."/>
            <person name="Chao Y."/>
            <person name="Chu M."/>
            <person name="Cheng C."/>
            <person name="Hour A."/>
            <person name="Lee P."/>
            <person name="Lin S."/>
            <person name="Lin Y."/>
            <person name="Liou J."/>
            <person name="Liu S."/>
            <person name="Hsing Y."/>
            <person name="Raghuvanshi S."/>
            <person name="Mohanty A."/>
            <person name="Bharti A.K."/>
            <person name="Gaur A."/>
            <person name="Gupta V."/>
            <person name="Kumar D."/>
            <person name="Ravi V."/>
            <person name="Vij S."/>
            <person name="Kapur A."/>
            <person name="Khurana P."/>
            <person name="Khurana P."/>
            <person name="Khurana J.P."/>
            <person name="Tyagi A.K."/>
            <person name="Gaikwad K."/>
            <person name="Singh A."/>
            <person name="Dalal V."/>
            <person name="Srivastava S."/>
            <person name="Dixit A."/>
            <person name="Pal A.K."/>
            <person name="Ghazi I.A."/>
            <person name="Yadav M."/>
            <person name="Pandit A."/>
            <person name="Bhargava A."/>
            <person name="Sureshbabu K."/>
            <person name="Batra K."/>
            <person name="Sharma T.R."/>
            <person name="Mohapatra T."/>
            <person name="Singh N.K."/>
            <person name="Messing J."/>
            <person name="Nelson A.B."/>
            <person name="Fuks G."/>
            <person name="Kavchok S."/>
            <person name="Keizer G."/>
            <person name="Linton E."/>
            <person name="Llaca V."/>
            <person name="Song R."/>
            <person name="Tanyolac B."/>
            <person name="Young S."/>
            <person name="Ho-Il K."/>
            <person name="Hahn J.H."/>
            <person name="Sangsakoo G."/>
            <person name="Vanavichit A."/>
            <person name="de Mattos Luiz.A.T."/>
            <person name="Zimmer P.D."/>
            <person name="Malone G."/>
            <person name="Dellagostin O."/>
            <person name="de Oliveira A.C."/>
            <person name="Bevan M."/>
            <person name="Bancroft I."/>
            <person name="Minx P."/>
            <person name="Cordum H."/>
            <person name="Wilson R."/>
            <person name="Cheng Z."/>
            <person name="Jin W."/>
            <person name="Jiang J."/>
            <person name="Leong S.A."/>
            <person name="Iwama H."/>
            <person name="Gojobori T."/>
            <person name="Itoh T."/>
            <person name="Niimura Y."/>
            <person name="Fujii Y."/>
            <person name="Habara T."/>
            <person name="Sakai H."/>
            <person name="Sato Y."/>
            <person name="Wilson G."/>
            <person name="Kumar K."/>
            <person name="McCouch S."/>
            <person name="Juretic N."/>
            <person name="Hoen D."/>
            <person name="Wright S."/>
            <person name="Bruskiewich R."/>
            <person name="Bureau T."/>
            <person name="Miyao A."/>
            <person name="Hirochika H."/>
            <person name="Nishikawa T."/>
            <person name="Kadowaki K."/>
            <person name="Sugiura M."/>
            <person name="Burr B."/>
            <person name="Sasaki T."/>
        </authorList>
    </citation>
    <scope>NUCLEOTIDE SEQUENCE [LARGE SCALE GENOMIC DNA]</scope>
    <source>
        <strain evidence="3">cv. Nipponbare</strain>
    </source>
</reference>
<feature type="compositionally biased region" description="Basic residues" evidence="1">
    <location>
        <begin position="53"/>
        <end position="67"/>
    </location>
</feature>
<dbReference type="Proteomes" id="UP000000763">
    <property type="component" value="Chromosome 6"/>
</dbReference>
<feature type="compositionally biased region" description="Basic residues" evidence="1">
    <location>
        <begin position="82"/>
        <end position="94"/>
    </location>
</feature>
<evidence type="ECO:0000313" key="2">
    <source>
        <dbReference type="EMBL" id="BAD68361.1"/>
    </source>
</evidence>
<gene>
    <name evidence="2" type="primary">P0542E10.34</name>
</gene>
<evidence type="ECO:0000256" key="1">
    <source>
        <dbReference type="SAM" id="MobiDB-lite"/>
    </source>
</evidence>
<evidence type="ECO:0000313" key="3">
    <source>
        <dbReference type="Proteomes" id="UP000000763"/>
    </source>
</evidence>
<name>Q5VQB4_ORYSJ</name>
<feature type="compositionally biased region" description="Pro residues" evidence="1">
    <location>
        <begin position="26"/>
        <end position="35"/>
    </location>
</feature>
<feature type="compositionally biased region" description="Low complexity" evidence="1">
    <location>
        <begin position="70"/>
        <end position="81"/>
    </location>
</feature>
<organism evidence="2 3">
    <name type="scientific">Oryza sativa subsp. japonica</name>
    <name type="common">Rice</name>
    <dbReference type="NCBI Taxonomy" id="39947"/>
    <lineage>
        <taxon>Eukaryota</taxon>
        <taxon>Viridiplantae</taxon>
        <taxon>Streptophyta</taxon>
        <taxon>Embryophyta</taxon>
        <taxon>Tracheophyta</taxon>
        <taxon>Spermatophyta</taxon>
        <taxon>Magnoliopsida</taxon>
        <taxon>Liliopsida</taxon>
        <taxon>Poales</taxon>
        <taxon>Poaceae</taxon>
        <taxon>BOP clade</taxon>
        <taxon>Oryzoideae</taxon>
        <taxon>Oryzeae</taxon>
        <taxon>Oryzinae</taxon>
        <taxon>Oryza</taxon>
        <taxon>Oryza sativa</taxon>
    </lineage>
</organism>
<dbReference type="EMBL" id="AP003456">
    <property type="protein sequence ID" value="BAD68361.1"/>
    <property type="molecule type" value="Genomic_DNA"/>
</dbReference>
<dbReference type="AlphaFoldDB" id="Q5VQB4"/>
<protein>
    <submittedName>
        <fullName evidence="2">HGWP repeat containing protein-like</fullName>
    </submittedName>
</protein>
<feature type="compositionally biased region" description="Basic and acidic residues" evidence="1">
    <location>
        <begin position="95"/>
        <end position="109"/>
    </location>
</feature>
<feature type="region of interest" description="Disordered" evidence="1">
    <location>
        <begin position="22"/>
        <end position="131"/>
    </location>
</feature>
<feature type="region of interest" description="Disordered" evidence="1">
    <location>
        <begin position="179"/>
        <end position="242"/>
    </location>
</feature>